<dbReference type="InterPro" id="IPR050490">
    <property type="entry name" value="Bact_solute-bd_prot1"/>
</dbReference>
<dbReference type="Gene3D" id="3.40.190.10">
    <property type="entry name" value="Periplasmic binding protein-like II"/>
    <property type="match status" value="3"/>
</dbReference>
<name>A0ABW9QSC1_9ACTN</name>
<dbReference type="PANTHER" id="PTHR43649">
    <property type="entry name" value="ARABINOSE-BINDING PROTEIN-RELATED"/>
    <property type="match status" value="1"/>
</dbReference>
<keyword evidence="4" id="KW-0564">Palmitate</keyword>
<evidence type="ECO:0000256" key="4">
    <source>
        <dbReference type="ARBA" id="ARBA00023139"/>
    </source>
</evidence>
<dbReference type="Pfam" id="PF01547">
    <property type="entry name" value="SBP_bac_1"/>
    <property type="match status" value="1"/>
</dbReference>
<comment type="caution">
    <text evidence="6">The sequence shown here is derived from an EMBL/GenBank/DDBJ whole genome shotgun (WGS) entry which is preliminary data.</text>
</comment>
<keyword evidence="7" id="KW-1185">Reference proteome</keyword>
<sequence>MLGSVRSGWLIPSGPCQRLFDFSRHRLRGEPSDPEEDSMSRLVRSRSRLAVAGVAAAASLLLAACGSSGAASGGTGNAAGTGSSPGTAGSGNVVNLTFWSWVPGIQTSVNLWNKTHPDIQVHLDETTSGTAGTYAKMFSALKAGNAPDLGQVEYSVLPNFEHVGGLDNIAPYVNGFKKDFLGWTWNQVSLGSDVFAVPQDVGPEALFYRADLFKKYGLAVPTTWQQYLSDAEKLHAANPNAYIAAFPAADTQWFAGLAWQAGSDWFTTSGNSWLVNFTSNSSAKVASLWQELISKHLVKVEPDFANGWYKDLSDGTLLTWPSAVWGESTLMTNAASTKGDWRVAPLPSWGSTPSDGDYGGSTTVVFKDSKHPKQAAEFAAWLNTNQQSITSLITKGGLYPADAQGEKQSADNSPVAFYGGQNIWKVFAQGAAEVNTNFRWGPIMSTTFTQLGDAFSAAAAGSGTLSSALSKAQSETLSTMKQQGFAVKAG</sequence>
<dbReference type="EMBL" id="WJHE01000280">
    <property type="protein sequence ID" value="MST32376.1"/>
    <property type="molecule type" value="Genomic_DNA"/>
</dbReference>
<keyword evidence="3" id="KW-0472">Membrane</keyword>
<dbReference type="SUPFAM" id="SSF53850">
    <property type="entry name" value="Periplasmic binding protein-like II"/>
    <property type="match status" value="1"/>
</dbReference>
<reference evidence="6 7" key="1">
    <citation type="submission" date="2019-11" db="EMBL/GenBank/DDBJ databases">
        <title>Acidiferrimicrobium australis gen. nov., sp. nov., an acidophilic and obligately heterotrophic, member of the Actinobacteria that catalyses dissimilatory oxido- reduction of iron isolated from metal-rich acidic water in Chile.</title>
        <authorList>
            <person name="Gonzalez D."/>
            <person name="Huber K."/>
            <person name="Hedrich S."/>
            <person name="Rojas-Villalobos C."/>
            <person name="Quatrini R."/>
            <person name="Dinamarca M.A."/>
            <person name="Schwarz A."/>
            <person name="Canales C."/>
            <person name="Nancucheo I."/>
        </authorList>
    </citation>
    <scope>NUCLEOTIDE SEQUENCE [LARGE SCALE GENOMIC DNA]</scope>
    <source>
        <strain evidence="6 7">USS-CCA1</strain>
    </source>
</reference>
<organism evidence="6 7">
    <name type="scientific">Acidiferrimicrobium australe</name>
    <dbReference type="NCBI Taxonomy" id="2664430"/>
    <lineage>
        <taxon>Bacteria</taxon>
        <taxon>Bacillati</taxon>
        <taxon>Actinomycetota</taxon>
        <taxon>Acidimicrobiia</taxon>
        <taxon>Acidimicrobiales</taxon>
        <taxon>Acidimicrobiaceae</taxon>
        <taxon>Acidiferrimicrobium</taxon>
    </lineage>
</organism>
<proteinExistence type="predicted"/>
<gene>
    <name evidence="6" type="ORF">GHK86_06530</name>
</gene>
<evidence type="ECO:0000256" key="3">
    <source>
        <dbReference type="ARBA" id="ARBA00023136"/>
    </source>
</evidence>
<evidence type="ECO:0000313" key="6">
    <source>
        <dbReference type="EMBL" id="MST32376.1"/>
    </source>
</evidence>
<evidence type="ECO:0000256" key="5">
    <source>
        <dbReference type="ARBA" id="ARBA00023288"/>
    </source>
</evidence>
<keyword evidence="1" id="KW-1003">Cell membrane</keyword>
<evidence type="ECO:0000256" key="2">
    <source>
        <dbReference type="ARBA" id="ARBA00022729"/>
    </source>
</evidence>
<evidence type="ECO:0000313" key="7">
    <source>
        <dbReference type="Proteomes" id="UP000437736"/>
    </source>
</evidence>
<dbReference type="InterPro" id="IPR006059">
    <property type="entry name" value="SBP"/>
</dbReference>
<dbReference type="PANTHER" id="PTHR43649:SF33">
    <property type="entry name" value="POLYGALACTURONAN_RHAMNOGALACTURONAN-BINDING PROTEIN YTCQ"/>
    <property type="match status" value="1"/>
</dbReference>
<accession>A0ABW9QSC1</accession>
<keyword evidence="2" id="KW-0732">Signal</keyword>
<dbReference type="Proteomes" id="UP000437736">
    <property type="component" value="Unassembled WGS sequence"/>
</dbReference>
<protein>
    <submittedName>
        <fullName evidence="6">Extracellular solute-binding protein</fullName>
    </submittedName>
</protein>
<evidence type="ECO:0000256" key="1">
    <source>
        <dbReference type="ARBA" id="ARBA00022475"/>
    </source>
</evidence>
<keyword evidence="5" id="KW-0449">Lipoprotein</keyword>